<dbReference type="Proteomes" id="UP001600894">
    <property type="component" value="Unassembled WGS sequence"/>
</dbReference>
<evidence type="ECO:0008006" key="4">
    <source>
        <dbReference type="Google" id="ProtNLM"/>
    </source>
</evidence>
<dbReference type="Pfam" id="PF14262">
    <property type="entry name" value="Cthe_2159"/>
    <property type="match status" value="1"/>
</dbReference>
<proteinExistence type="predicted"/>
<accession>A0ABQ0AVJ1</accession>
<keyword evidence="1" id="KW-1133">Transmembrane helix</keyword>
<dbReference type="InterPro" id="IPR025584">
    <property type="entry name" value="Cthe_2159"/>
</dbReference>
<keyword evidence="1" id="KW-0472">Membrane</keyword>
<feature type="transmembrane region" description="Helical" evidence="1">
    <location>
        <begin position="12"/>
        <end position="37"/>
    </location>
</feature>
<dbReference type="PROSITE" id="PS51257">
    <property type="entry name" value="PROKAR_LIPOPROTEIN"/>
    <property type="match status" value="1"/>
</dbReference>
<dbReference type="EMBL" id="BAABXL010000001">
    <property type="protein sequence ID" value="GAA6268044.1"/>
    <property type="molecule type" value="Genomic_DNA"/>
</dbReference>
<evidence type="ECO:0000256" key="1">
    <source>
        <dbReference type="SAM" id="Phobius"/>
    </source>
</evidence>
<evidence type="ECO:0000313" key="3">
    <source>
        <dbReference type="Proteomes" id="UP001600894"/>
    </source>
</evidence>
<sequence length="240" mass="25169">MEKLPKEFIGRVVRAVIFIGLVTVGCAGVALLGMSAASRFRLTTSRTQVPLTRVAIVGEEAAVPLSGKVTEGNGWVLRNSRGQYTLTLDGLEAGSAEEETPALKIEGDLTIILKKGTQNRLLSAGTALKKGKGTLTIRGEGRLEAQGGAAAIGADWGGGALDPEHPSAIRIEGGILELEGKELGIRDETIELEQGRITIFIQDEHGVGIETNSLRDGDFSGSLDIQGGEMDIKNAAAVPE</sequence>
<evidence type="ECO:0000313" key="2">
    <source>
        <dbReference type="EMBL" id="GAA6268044.1"/>
    </source>
</evidence>
<comment type="caution">
    <text evidence="2">The sequence shown here is derived from an EMBL/GenBank/DDBJ whole genome shotgun (WGS) entry which is preliminary data.</text>
</comment>
<reference evidence="2 3" key="1">
    <citation type="submission" date="2024-04" db="EMBL/GenBank/DDBJ databases">
        <title>Defined microbial consortia suppress multidrug-resistant proinflammatory Enterobacteriaceae via ecological control.</title>
        <authorList>
            <person name="Furuichi M."/>
            <person name="Kawaguchi T."/>
            <person name="Pust M."/>
            <person name="Yasuma K."/>
            <person name="Plichta D."/>
            <person name="Hasegawa N."/>
            <person name="Ohya T."/>
            <person name="Bhattarai S."/>
            <person name="Sasajima S."/>
            <person name="Aoto Y."/>
            <person name="Tuganbaev T."/>
            <person name="Yaginuma M."/>
            <person name="Ueda M."/>
            <person name="Okahashi N."/>
            <person name="Amafuji K."/>
            <person name="Kiridooshi Y."/>
            <person name="Sugita K."/>
            <person name="Strazar M."/>
            <person name="Skelly A."/>
            <person name="Suda W."/>
            <person name="Hattori M."/>
            <person name="Nakamoto N."/>
            <person name="Caballero S."/>
            <person name="Norman J."/>
            <person name="Olle B."/>
            <person name="Tanoue T."/>
            <person name="Arita M."/>
            <person name="Bucci V."/>
            <person name="Atarashi K."/>
            <person name="Xavier R."/>
            <person name="Honda K."/>
        </authorList>
    </citation>
    <scope>NUCLEOTIDE SEQUENCE [LARGE SCALE GENOMIC DNA]</scope>
    <source>
        <strain evidence="3">f13</strain>
    </source>
</reference>
<dbReference type="RefSeq" id="WP_178301937.1">
    <property type="nucleotide sequence ID" value="NZ_BAABXL010000001.1"/>
</dbReference>
<gene>
    <name evidence="2" type="ORF">F130042H8_11040</name>
</gene>
<organism evidence="2 3">
    <name type="scientific">Enterocloster alcoholdehydrogenati</name>
    <dbReference type="NCBI Taxonomy" id="2547410"/>
    <lineage>
        <taxon>Bacteria</taxon>
        <taxon>Bacillati</taxon>
        <taxon>Bacillota</taxon>
        <taxon>Clostridia</taxon>
        <taxon>Lachnospirales</taxon>
        <taxon>Lachnospiraceae</taxon>
        <taxon>Enterocloster</taxon>
    </lineage>
</organism>
<keyword evidence="3" id="KW-1185">Reference proteome</keyword>
<protein>
    <recommendedName>
        <fullName evidence="4">Adhesin domain-containing protein</fullName>
    </recommendedName>
</protein>
<name>A0ABQ0AVJ1_9FIRM</name>
<keyword evidence="1" id="KW-0812">Transmembrane</keyword>